<feature type="region of interest" description="Disordered" evidence="1">
    <location>
        <begin position="141"/>
        <end position="167"/>
    </location>
</feature>
<feature type="region of interest" description="Disordered" evidence="1">
    <location>
        <begin position="41"/>
        <end position="74"/>
    </location>
</feature>
<protein>
    <submittedName>
        <fullName evidence="2">Uncharacterized protein</fullName>
    </submittedName>
</protein>
<evidence type="ECO:0000313" key="2">
    <source>
        <dbReference type="EMBL" id="EMS57556.1"/>
    </source>
</evidence>
<dbReference type="AlphaFoldDB" id="M7ZD62"/>
<reference evidence="2" key="1">
    <citation type="journal article" date="2013" name="Nature">
        <title>Draft genome of the wheat A-genome progenitor Triticum urartu.</title>
        <authorList>
            <person name="Ling H.Q."/>
            <person name="Zhao S."/>
            <person name="Liu D."/>
            <person name="Wang J."/>
            <person name="Sun H."/>
            <person name="Zhang C."/>
            <person name="Fan H."/>
            <person name="Li D."/>
            <person name="Dong L."/>
            <person name="Tao Y."/>
            <person name="Gao C."/>
            <person name="Wu H."/>
            <person name="Li Y."/>
            <person name="Cui Y."/>
            <person name="Guo X."/>
            <person name="Zheng S."/>
            <person name="Wang B."/>
            <person name="Yu K."/>
            <person name="Liang Q."/>
            <person name="Yang W."/>
            <person name="Lou X."/>
            <person name="Chen J."/>
            <person name="Feng M."/>
            <person name="Jian J."/>
            <person name="Zhang X."/>
            <person name="Luo G."/>
            <person name="Jiang Y."/>
            <person name="Liu J."/>
            <person name="Wang Z."/>
            <person name="Sha Y."/>
            <person name="Zhang B."/>
            <person name="Wu H."/>
            <person name="Tang D."/>
            <person name="Shen Q."/>
            <person name="Xue P."/>
            <person name="Zou S."/>
            <person name="Wang X."/>
            <person name="Liu X."/>
            <person name="Wang F."/>
            <person name="Yang Y."/>
            <person name="An X."/>
            <person name="Dong Z."/>
            <person name="Zhang K."/>
            <person name="Zhang X."/>
            <person name="Luo M.C."/>
            <person name="Dvorak J."/>
            <person name="Tong Y."/>
            <person name="Wang J."/>
            <person name="Yang H."/>
            <person name="Li Z."/>
            <person name="Wang D."/>
            <person name="Zhang A."/>
            <person name="Wang J."/>
        </authorList>
    </citation>
    <scope>NUCLEOTIDE SEQUENCE</scope>
</reference>
<dbReference type="EMBL" id="KD143536">
    <property type="protein sequence ID" value="EMS57556.1"/>
    <property type="molecule type" value="Genomic_DNA"/>
</dbReference>
<feature type="region of interest" description="Disordered" evidence="1">
    <location>
        <begin position="116"/>
        <end position="135"/>
    </location>
</feature>
<gene>
    <name evidence="2" type="ORF">TRIUR3_28581</name>
</gene>
<proteinExistence type="predicted"/>
<sequence>MALGLGAEASPTGGFHHGARDGSVASSPVVSAIAREAVLPMRHLGTARRRGRASPREGVTSRTSPMRPRPSVDQARDSALWRVTRGMQSLASNSSNGGNFWPTRFGGIFMRGRGPADPGAGTMARPQAVYPSLESATSRTTAAISVDSCPHTHRKKSIDSYPRTHRE</sequence>
<evidence type="ECO:0000256" key="1">
    <source>
        <dbReference type="SAM" id="MobiDB-lite"/>
    </source>
</evidence>
<name>M7ZD62_TRIUA</name>
<organism evidence="2">
    <name type="scientific">Triticum urartu</name>
    <name type="common">Red wild einkorn</name>
    <name type="synonym">Crithodium urartu</name>
    <dbReference type="NCBI Taxonomy" id="4572"/>
    <lineage>
        <taxon>Eukaryota</taxon>
        <taxon>Viridiplantae</taxon>
        <taxon>Streptophyta</taxon>
        <taxon>Embryophyta</taxon>
        <taxon>Tracheophyta</taxon>
        <taxon>Spermatophyta</taxon>
        <taxon>Magnoliopsida</taxon>
        <taxon>Liliopsida</taxon>
        <taxon>Poales</taxon>
        <taxon>Poaceae</taxon>
        <taxon>BOP clade</taxon>
        <taxon>Pooideae</taxon>
        <taxon>Triticodae</taxon>
        <taxon>Triticeae</taxon>
        <taxon>Triticinae</taxon>
        <taxon>Triticum</taxon>
    </lineage>
</organism>
<feature type="region of interest" description="Disordered" evidence="1">
    <location>
        <begin position="1"/>
        <end position="27"/>
    </location>
</feature>
<accession>M7ZD62</accession>